<dbReference type="GO" id="GO:0004058">
    <property type="term" value="F:aromatic-L-amino-acid decarboxylase activity"/>
    <property type="evidence" value="ECO:0007669"/>
    <property type="project" value="UniProtKB-EC"/>
</dbReference>
<dbReference type="InterPro" id="IPR010977">
    <property type="entry name" value="Aromatic_deC"/>
</dbReference>
<comment type="cofactor">
    <cofactor evidence="1 13 14">
        <name>pyridoxal 5'-phosphate</name>
        <dbReference type="ChEBI" id="CHEBI:597326"/>
    </cofactor>
</comment>
<evidence type="ECO:0000256" key="7">
    <source>
        <dbReference type="ARBA" id="ARBA00023239"/>
    </source>
</evidence>
<proteinExistence type="inferred from homology"/>
<dbReference type="FunFam" id="1.20.1340.10:FF:000001">
    <property type="entry name" value="Histidine decarboxylase"/>
    <property type="match status" value="1"/>
</dbReference>
<dbReference type="InterPro" id="IPR015424">
    <property type="entry name" value="PyrdxlP-dep_Trfase"/>
</dbReference>
<dbReference type="InterPro" id="IPR015422">
    <property type="entry name" value="PyrdxlP-dep_Trfase_small"/>
</dbReference>
<comment type="subunit">
    <text evidence="3">Homodimer.</text>
</comment>
<dbReference type="Proteomes" id="UP000694383">
    <property type="component" value="Unplaced"/>
</dbReference>
<sequence length="440" mass="50146">MDAAEFRRRGKEMVDHVADYLEKIEERPVYPDVEPGYLRSLIPTEAPVEPDSYEDIMKDVERVIMPGITHWHSPNFFAYFPAASSYPAMLADMLCSAIGCIGFSWGTASEATLVSLLAARCKAIRRVQLLDPKKSEAEILSKLVAYTSEQAHSSVERAALIGAVMMKKVPTDSLYAVRGEMLKKILEEDKAAGLIPFYFCATLGTTPSCAFDHIADLGPLCNQENMWMHIDAAYAGSAFICPEFRPLLNGVEYADSFNFNPHKWMLINFDCSAMWVKKRTDIIGAFKMEPLYLKHENQESGLVTDYRHWQIPLGRRFRSLKMWFVFRMYGLQGLQAHIRKQVGLAKEFESLVRADKRFEICAPVVMGLVCFRLKGTNELNQSLLKKITKSREIHLVPCQLSGSFVLRLAICSRSTEFRHIQQAWQHITQLAFELLQEHHH</sequence>
<dbReference type="PRINTS" id="PR00800">
    <property type="entry name" value="YHDCRBOXLASE"/>
</dbReference>
<keyword evidence="16" id="KW-1185">Reference proteome</keyword>
<dbReference type="GO" id="GO:0006520">
    <property type="term" value="P:amino acid metabolic process"/>
    <property type="evidence" value="ECO:0007669"/>
    <property type="project" value="InterPro"/>
</dbReference>
<evidence type="ECO:0000256" key="10">
    <source>
        <dbReference type="ARBA" id="ARBA00038886"/>
    </source>
</evidence>
<evidence type="ECO:0000256" key="14">
    <source>
        <dbReference type="RuleBase" id="RU000382"/>
    </source>
</evidence>
<keyword evidence="7 14" id="KW-0456">Lyase</keyword>
<keyword evidence="5" id="KW-0210">Decarboxylase</keyword>
<evidence type="ECO:0000313" key="16">
    <source>
        <dbReference type="Proteomes" id="UP000694383"/>
    </source>
</evidence>
<evidence type="ECO:0000256" key="8">
    <source>
        <dbReference type="ARBA" id="ARBA00037256"/>
    </source>
</evidence>
<evidence type="ECO:0000256" key="11">
    <source>
        <dbReference type="ARBA" id="ARBA00040968"/>
    </source>
</evidence>
<dbReference type="GO" id="GO:0042423">
    <property type="term" value="P:catecholamine biosynthetic process"/>
    <property type="evidence" value="ECO:0007669"/>
    <property type="project" value="UniProtKB-KW"/>
</dbReference>
<evidence type="ECO:0000256" key="12">
    <source>
        <dbReference type="ARBA" id="ARBA00041275"/>
    </source>
</evidence>
<comment type="pathway">
    <text evidence="9">Catecholamine biosynthesis; dopamine biosynthesis; dopamine from L-tyrosine: step 2/2.</text>
</comment>
<dbReference type="GO" id="GO:0019752">
    <property type="term" value="P:carboxylic acid metabolic process"/>
    <property type="evidence" value="ECO:0007669"/>
    <property type="project" value="InterPro"/>
</dbReference>
<dbReference type="InterPro" id="IPR015421">
    <property type="entry name" value="PyrdxlP-dep_Trfase_major"/>
</dbReference>
<organism evidence="15 16">
    <name type="scientific">Oryzias sinensis</name>
    <name type="common">Chinese medaka</name>
    <dbReference type="NCBI Taxonomy" id="183150"/>
    <lineage>
        <taxon>Eukaryota</taxon>
        <taxon>Metazoa</taxon>
        <taxon>Chordata</taxon>
        <taxon>Craniata</taxon>
        <taxon>Vertebrata</taxon>
        <taxon>Euteleostomi</taxon>
        <taxon>Actinopterygii</taxon>
        <taxon>Neopterygii</taxon>
        <taxon>Teleostei</taxon>
        <taxon>Neoteleostei</taxon>
        <taxon>Acanthomorphata</taxon>
        <taxon>Ovalentaria</taxon>
        <taxon>Atherinomorphae</taxon>
        <taxon>Beloniformes</taxon>
        <taxon>Adrianichthyidae</taxon>
        <taxon>Oryziinae</taxon>
        <taxon>Oryzias</taxon>
    </lineage>
</organism>
<keyword evidence="4" id="KW-0127">Catecholamine biosynthesis</keyword>
<dbReference type="FunFam" id="3.90.1150.10:FF:000018">
    <property type="entry name" value="Histidine decarboxylase"/>
    <property type="match status" value="1"/>
</dbReference>
<dbReference type="Gene3D" id="3.90.1150.10">
    <property type="entry name" value="Aspartate Aminotransferase, domain 1"/>
    <property type="match status" value="1"/>
</dbReference>
<dbReference type="GeneTree" id="ENSGT00940000156004"/>
<keyword evidence="6 13" id="KW-0663">Pyridoxal phosphate</keyword>
<evidence type="ECO:0000256" key="3">
    <source>
        <dbReference type="ARBA" id="ARBA00011738"/>
    </source>
</evidence>
<reference evidence="15" key="1">
    <citation type="submission" date="2025-08" db="UniProtKB">
        <authorList>
            <consortium name="Ensembl"/>
        </authorList>
    </citation>
    <scope>IDENTIFICATION</scope>
</reference>
<evidence type="ECO:0000256" key="6">
    <source>
        <dbReference type="ARBA" id="ARBA00022898"/>
    </source>
</evidence>
<accession>A0A8C7XF16</accession>
<dbReference type="EC" id="4.1.1.28" evidence="10"/>
<comment type="similarity">
    <text evidence="2 14">Belongs to the group II decarboxylase family.</text>
</comment>
<dbReference type="GO" id="GO:0030170">
    <property type="term" value="F:pyridoxal phosphate binding"/>
    <property type="evidence" value="ECO:0007669"/>
    <property type="project" value="InterPro"/>
</dbReference>
<dbReference type="Gene3D" id="1.20.1340.10">
    <property type="entry name" value="dopa decarboxylase, N-terminal domain"/>
    <property type="match status" value="1"/>
</dbReference>
<comment type="function">
    <text evidence="8">Catalyzes the decarboxylation of L-3,4-dihydroxyphenylalanine (DOPA) to dopamine and L-5-hydroxytryptophan to serotonin.</text>
</comment>
<dbReference type="PROSITE" id="PS00392">
    <property type="entry name" value="DDC_GAD_HDC_YDC"/>
    <property type="match status" value="1"/>
</dbReference>
<evidence type="ECO:0000256" key="13">
    <source>
        <dbReference type="PIRSR" id="PIRSR602129-50"/>
    </source>
</evidence>
<dbReference type="Gene3D" id="3.40.640.10">
    <property type="entry name" value="Type I PLP-dependent aspartate aminotransferase-like (Major domain)"/>
    <property type="match status" value="1"/>
</dbReference>
<name>A0A8C7XF16_9TELE</name>
<dbReference type="Ensembl" id="ENSOSIT00000013251.1">
    <property type="protein sequence ID" value="ENSOSIP00000012508.1"/>
    <property type="gene ID" value="ENSOSIG00000007240.1"/>
</dbReference>
<dbReference type="InterPro" id="IPR021115">
    <property type="entry name" value="Pyridoxal-P_BS"/>
</dbReference>
<feature type="modified residue" description="N6-(pyridoxal phosphate)lysine" evidence="13">
    <location>
        <position position="263"/>
    </location>
</feature>
<dbReference type="GO" id="GO:0005737">
    <property type="term" value="C:cytoplasm"/>
    <property type="evidence" value="ECO:0007669"/>
    <property type="project" value="TreeGrafter"/>
</dbReference>
<dbReference type="Pfam" id="PF00282">
    <property type="entry name" value="Pyridoxal_deC"/>
    <property type="match status" value="2"/>
</dbReference>
<evidence type="ECO:0000256" key="5">
    <source>
        <dbReference type="ARBA" id="ARBA00022793"/>
    </source>
</evidence>
<dbReference type="GO" id="GO:0042427">
    <property type="term" value="P:serotonin biosynthetic process"/>
    <property type="evidence" value="ECO:0007669"/>
    <property type="project" value="TreeGrafter"/>
</dbReference>
<reference evidence="15" key="2">
    <citation type="submission" date="2025-09" db="UniProtKB">
        <authorList>
            <consortium name="Ensembl"/>
        </authorList>
    </citation>
    <scope>IDENTIFICATION</scope>
</reference>
<dbReference type="CDD" id="cd06450">
    <property type="entry name" value="DOPA_deC_like"/>
    <property type="match status" value="1"/>
</dbReference>
<protein>
    <recommendedName>
        <fullName evidence="11">Aromatic-L-amino-acid decarboxylase</fullName>
        <ecNumber evidence="10">4.1.1.28</ecNumber>
    </recommendedName>
    <alternativeName>
        <fullName evidence="12">DOPA decarboxylase</fullName>
    </alternativeName>
</protein>
<evidence type="ECO:0000256" key="2">
    <source>
        <dbReference type="ARBA" id="ARBA00009533"/>
    </source>
</evidence>
<evidence type="ECO:0000313" key="15">
    <source>
        <dbReference type="Ensembl" id="ENSOSIP00000012508.1"/>
    </source>
</evidence>
<evidence type="ECO:0000256" key="4">
    <source>
        <dbReference type="ARBA" id="ARBA00022584"/>
    </source>
</evidence>
<evidence type="ECO:0000256" key="9">
    <source>
        <dbReference type="ARBA" id="ARBA00037889"/>
    </source>
</evidence>
<dbReference type="SUPFAM" id="SSF53383">
    <property type="entry name" value="PLP-dependent transferases"/>
    <property type="match status" value="1"/>
</dbReference>
<evidence type="ECO:0000256" key="1">
    <source>
        <dbReference type="ARBA" id="ARBA00001933"/>
    </source>
</evidence>
<dbReference type="AlphaFoldDB" id="A0A8C7XF16"/>
<dbReference type="PANTHER" id="PTHR11999:SF167">
    <property type="entry name" value="AROMATIC-L-AMINO-ACID DECARBOXYLASE"/>
    <property type="match status" value="1"/>
</dbReference>
<dbReference type="PANTHER" id="PTHR11999">
    <property type="entry name" value="GROUP II PYRIDOXAL-5-PHOSPHATE DECARBOXYLASE"/>
    <property type="match status" value="1"/>
</dbReference>
<dbReference type="InterPro" id="IPR002129">
    <property type="entry name" value="PyrdxlP-dep_de-COase"/>
</dbReference>